<proteinExistence type="predicted"/>
<comment type="caution">
    <text evidence="3">The sequence shown here is derived from an EMBL/GenBank/DDBJ whole genome shotgun (WGS) entry which is preliminary data.</text>
</comment>
<gene>
    <name evidence="3" type="ORF">AKO1_012412</name>
</gene>
<dbReference type="AlphaFoldDB" id="A0AAW2YWH5"/>
<dbReference type="CDD" id="cd14279">
    <property type="entry name" value="CUE"/>
    <property type="match status" value="1"/>
</dbReference>
<evidence type="ECO:0000313" key="3">
    <source>
        <dbReference type="EMBL" id="KAL0481818.1"/>
    </source>
</evidence>
<dbReference type="Pfam" id="PF02845">
    <property type="entry name" value="CUE"/>
    <property type="match status" value="1"/>
</dbReference>
<dbReference type="InterPro" id="IPR003892">
    <property type="entry name" value="CUE"/>
</dbReference>
<reference evidence="3 4" key="1">
    <citation type="submission" date="2024-03" db="EMBL/GenBank/DDBJ databases">
        <title>The Acrasis kona genome and developmental transcriptomes reveal deep origins of eukaryotic multicellular pathways.</title>
        <authorList>
            <person name="Sheikh S."/>
            <person name="Fu C.-J."/>
            <person name="Brown M.W."/>
            <person name="Baldauf S.L."/>
        </authorList>
    </citation>
    <scope>NUCLEOTIDE SEQUENCE [LARGE SCALE GENOMIC DNA]</scope>
    <source>
        <strain evidence="3 4">ATCC MYA-3509</strain>
    </source>
</reference>
<dbReference type="InterPro" id="IPR042575">
    <property type="entry name" value="UBAP1_C"/>
</dbReference>
<dbReference type="EMBL" id="JAOPGA020000795">
    <property type="protein sequence ID" value="KAL0481818.1"/>
    <property type="molecule type" value="Genomic_DNA"/>
</dbReference>
<evidence type="ECO:0000313" key="4">
    <source>
        <dbReference type="Proteomes" id="UP001431209"/>
    </source>
</evidence>
<sequence>MDDYVLVTNTRSNTRRSSQTNFSMETISAPTANNNFVRDSPVNKDYDQIFSLDTSFEKDYIKRAEEESINESKKHVASQMQAIRRQSQPEKSLRIVDVEAEAAPYTAPQQQPFTNGSESLYNTSPQKQYQAHSVNLGEDFQPQPHQNALFRSDTELQCYLQATNMGFPEELSRFAVEIYCGHDIKVMDYITKYQQLSDLFPGIRDELIKEALLLTDRDINQAITYVHTNKQRL</sequence>
<protein>
    <recommendedName>
        <fullName evidence="2">CUE domain-containing protein</fullName>
    </recommendedName>
</protein>
<dbReference type="Proteomes" id="UP001431209">
    <property type="component" value="Unassembled WGS sequence"/>
</dbReference>
<accession>A0AAW2YWH5</accession>
<dbReference type="Gene3D" id="1.20.120.1920">
    <property type="entry name" value="UBAP1 SOUBA domain"/>
    <property type="match status" value="1"/>
</dbReference>
<evidence type="ECO:0000259" key="2">
    <source>
        <dbReference type="Pfam" id="PF02845"/>
    </source>
</evidence>
<feature type="region of interest" description="Disordered" evidence="1">
    <location>
        <begin position="1"/>
        <end position="21"/>
    </location>
</feature>
<name>A0AAW2YWH5_9EUKA</name>
<evidence type="ECO:0000256" key="1">
    <source>
        <dbReference type="SAM" id="MobiDB-lite"/>
    </source>
</evidence>
<feature type="domain" description="CUE" evidence="2">
    <location>
        <begin position="194"/>
        <end position="224"/>
    </location>
</feature>
<keyword evidence="4" id="KW-1185">Reference proteome</keyword>
<feature type="compositionally biased region" description="Polar residues" evidence="1">
    <location>
        <begin position="7"/>
        <end position="21"/>
    </location>
</feature>
<organism evidence="3 4">
    <name type="scientific">Acrasis kona</name>
    <dbReference type="NCBI Taxonomy" id="1008807"/>
    <lineage>
        <taxon>Eukaryota</taxon>
        <taxon>Discoba</taxon>
        <taxon>Heterolobosea</taxon>
        <taxon>Tetramitia</taxon>
        <taxon>Eutetramitia</taxon>
        <taxon>Acrasidae</taxon>
        <taxon>Acrasis</taxon>
    </lineage>
</organism>